<dbReference type="Pfam" id="PF18710">
    <property type="entry name" value="ComR_TPR"/>
    <property type="match status" value="1"/>
</dbReference>
<dbReference type="RefSeq" id="WP_003082163.1">
    <property type="nucleotide sequence ID" value="NZ_AEUW02000001.1"/>
</dbReference>
<name>G5JXQ3_9STRE</name>
<gene>
    <name evidence="2" type="ORF">STRMA_1677</name>
</gene>
<dbReference type="InterPro" id="IPR001387">
    <property type="entry name" value="Cro/C1-type_HTH"/>
</dbReference>
<dbReference type="EMBL" id="AEUW02000001">
    <property type="protein sequence ID" value="EHJ53226.1"/>
    <property type="molecule type" value="Genomic_DNA"/>
</dbReference>
<dbReference type="Proteomes" id="UP000003573">
    <property type="component" value="Unassembled WGS sequence"/>
</dbReference>
<evidence type="ECO:0000313" key="2">
    <source>
        <dbReference type="EMBL" id="EHJ53226.1"/>
    </source>
</evidence>
<sequence>MKDFGKRVKKLRLERKITKEDFCCDGAELSIRQLTRIESGQSFPTLPKAKYIAQRLGVTLDYLTDGEKLSLPQRYKELKYLLLRTSTFGSHKRLMERENYFDEIFTYFYESLPDEEQLVIEVLQSKLDIHYTENIDFGVGLLNDCFDQILLKTTYDVNDLVIIDLYFSCIIVSDFDLSIFDLEKYNQLMTVLLMQESYLSLEDLPILNNVLLNNFEILFKIQQYDTIRKVITLANHIMARTQNFQKKPIVNILEWKYSLIAEQDQDKAEEIYNTAVLYAQLTGNHFLEERLNAQWQDDFQKRT</sequence>
<dbReference type="InterPro" id="IPR040799">
    <property type="entry name" value="ComR_TPR"/>
</dbReference>
<dbReference type="OrthoDB" id="2233180at2"/>
<organism evidence="2 3">
    <name type="scientific">Streptococcus macacae NCTC 11558</name>
    <dbReference type="NCBI Taxonomy" id="764298"/>
    <lineage>
        <taxon>Bacteria</taxon>
        <taxon>Bacillati</taxon>
        <taxon>Bacillota</taxon>
        <taxon>Bacilli</taxon>
        <taxon>Lactobacillales</taxon>
        <taxon>Streptococcaceae</taxon>
        <taxon>Streptococcus</taxon>
    </lineage>
</organism>
<evidence type="ECO:0000313" key="3">
    <source>
        <dbReference type="Proteomes" id="UP000003573"/>
    </source>
</evidence>
<dbReference type="Gene3D" id="1.10.260.40">
    <property type="entry name" value="lambda repressor-like DNA-binding domains"/>
    <property type="match status" value="1"/>
</dbReference>
<reference evidence="2 3" key="1">
    <citation type="journal article" date="2014" name="Int. J. Syst. Evol. Microbiol.">
        <title>Phylogenomics and the dynamic genome evolution of the genus Streptococcus.</title>
        <authorList>
            <consortium name="The Broad Institute Genome Sequencing Platform"/>
            <person name="Richards V.P."/>
            <person name="Palmer S.R."/>
            <person name="Pavinski Bitar P.D."/>
            <person name="Qin X."/>
            <person name="Weinstock G.M."/>
            <person name="Highlander S.K."/>
            <person name="Town C.D."/>
            <person name="Burne R.A."/>
            <person name="Stanhope M.J."/>
        </authorList>
    </citation>
    <scope>NUCLEOTIDE SEQUENCE [LARGE SCALE GENOMIC DNA]</scope>
    <source>
        <strain evidence="2 3">NCTC 11558</strain>
    </source>
</reference>
<dbReference type="eggNOG" id="COG1396">
    <property type="taxonomic scope" value="Bacteria"/>
</dbReference>
<comment type="caution">
    <text evidence="2">The sequence shown here is derived from an EMBL/GenBank/DDBJ whole genome shotgun (WGS) entry which is preliminary data.</text>
</comment>
<dbReference type="PROSITE" id="PS50943">
    <property type="entry name" value="HTH_CROC1"/>
    <property type="match status" value="1"/>
</dbReference>
<dbReference type="SMART" id="SM00530">
    <property type="entry name" value="HTH_XRE"/>
    <property type="match status" value="1"/>
</dbReference>
<feature type="domain" description="HTH cro/C1-type" evidence="1">
    <location>
        <begin position="8"/>
        <end position="63"/>
    </location>
</feature>
<protein>
    <submittedName>
        <fullName evidence="2">DNA-binding helix-turn-helix protein</fullName>
    </submittedName>
</protein>
<dbReference type="CDD" id="cd00093">
    <property type="entry name" value="HTH_XRE"/>
    <property type="match status" value="1"/>
</dbReference>
<dbReference type="SUPFAM" id="SSF47413">
    <property type="entry name" value="lambda repressor-like DNA-binding domains"/>
    <property type="match status" value="1"/>
</dbReference>
<dbReference type="STRING" id="764298.STRMA_1677"/>
<dbReference type="Pfam" id="PF12844">
    <property type="entry name" value="HTH_19"/>
    <property type="match status" value="1"/>
</dbReference>
<evidence type="ECO:0000259" key="1">
    <source>
        <dbReference type="PROSITE" id="PS50943"/>
    </source>
</evidence>
<dbReference type="AlphaFoldDB" id="G5JXQ3"/>
<proteinExistence type="predicted"/>
<dbReference type="GO" id="GO:0003677">
    <property type="term" value="F:DNA binding"/>
    <property type="evidence" value="ECO:0007669"/>
    <property type="project" value="UniProtKB-KW"/>
</dbReference>
<keyword evidence="2" id="KW-0238">DNA-binding</keyword>
<dbReference type="InterPro" id="IPR010982">
    <property type="entry name" value="Lambda_DNA-bd_dom_sf"/>
</dbReference>
<keyword evidence="3" id="KW-1185">Reference proteome</keyword>
<accession>G5JXQ3</accession>